<dbReference type="EMBL" id="MG744354">
    <property type="protein sequence ID" value="AUV57283.1"/>
    <property type="molecule type" value="Genomic_DNA"/>
</dbReference>
<accession>A0A2K9V5A2</accession>
<sequence length="147" mass="17314">MIGYTRKGNKVLSVVDIKSFFAFYGETELNRKIVKLDGEFYYLDSVGFKHVSPDDVVIFDKNKDYWSDDNEVIRKEKLDSKFAVIEAPWICPFLMSFRFHMNFNTMIAVFGSMLEEFDKDDSDGIEKLKSQLSWILDNKDVFRYIID</sequence>
<organism evidence="1 2">
    <name type="scientific">Lactobacillus phage Satyr</name>
    <dbReference type="NCBI Taxonomy" id="2070201"/>
    <lineage>
        <taxon>Viruses</taxon>
        <taxon>Duplodnaviria</taxon>
        <taxon>Heunggongvirae</taxon>
        <taxon>Uroviricota</taxon>
        <taxon>Caudoviricetes</taxon>
        <taxon>Tybeckvirinae</taxon>
        <taxon>Maenadvirus</taxon>
        <taxon>Maenadvirus satyr</taxon>
    </lineage>
</organism>
<dbReference type="Proteomes" id="UP000241743">
    <property type="component" value="Segment"/>
</dbReference>
<evidence type="ECO:0000313" key="2">
    <source>
        <dbReference type="Proteomes" id="UP000241743"/>
    </source>
</evidence>
<keyword evidence="2" id="KW-1185">Reference proteome</keyword>
<protein>
    <submittedName>
        <fullName evidence="1">Uncharacterized protein</fullName>
    </submittedName>
</protein>
<evidence type="ECO:0000313" key="1">
    <source>
        <dbReference type="EMBL" id="AUV57283.1"/>
    </source>
</evidence>
<dbReference type="KEGG" id="vg:54988117"/>
<name>A0A2K9V5A2_9CAUD</name>
<reference evidence="1 2" key="1">
    <citation type="submission" date="2017-12" db="EMBL/GenBank/DDBJ databases">
        <title>Lactobacillus phages that infect wine-derived L. plantarum strains.</title>
        <authorList>
            <person name="Kyrkou I."/>
            <person name="Hestbjerg Hansen L."/>
        </authorList>
    </citation>
    <scope>NUCLEOTIDE SEQUENCE [LARGE SCALE GENOMIC DNA]</scope>
</reference>
<dbReference type="RefSeq" id="YP_009797694.1">
    <property type="nucleotide sequence ID" value="NC_047918.1"/>
</dbReference>
<dbReference type="GeneID" id="54988117"/>
<proteinExistence type="predicted"/>